<feature type="region of interest" description="Disordered" evidence="1">
    <location>
        <begin position="57"/>
        <end position="158"/>
    </location>
</feature>
<evidence type="ECO:0000313" key="3">
    <source>
        <dbReference type="Proteomes" id="UP000789375"/>
    </source>
</evidence>
<dbReference type="AlphaFoldDB" id="A0A9N9DUP8"/>
<reference evidence="2" key="1">
    <citation type="submission" date="2021-06" db="EMBL/GenBank/DDBJ databases">
        <authorList>
            <person name="Kallberg Y."/>
            <person name="Tangrot J."/>
            <person name="Rosling A."/>
        </authorList>
    </citation>
    <scope>NUCLEOTIDE SEQUENCE</scope>
    <source>
        <strain evidence="2">87-6 pot B 2015</strain>
    </source>
</reference>
<feature type="compositionally biased region" description="Basic and acidic residues" evidence="1">
    <location>
        <begin position="72"/>
        <end position="88"/>
    </location>
</feature>
<accession>A0A9N9DUP8</accession>
<evidence type="ECO:0000313" key="2">
    <source>
        <dbReference type="EMBL" id="CAG8648435.1"/>
    </source>
</evidence>
<name>A0A9N9DUP8_FUNMO</name>
<gene>
    <name evidence="2" type="ORF">FMOSSE_LOCUS11351</name>
</gene>
<feature type="compositionally biased region" description="Polar residues" evidence="1">
    <location>
        <begin position="93"/>
        <end position="110"/>
    </location>
</feature>
<dbReference type="EMBL" id="CAJVPP010004349">
    <property type="protein sequence ID" value="CAG8648435.1"/>
    <property type="molecule type" value="Genomic_DNA"/>
</dbReference>
<protein>
    <submittedName>
        <fullName evidence="2">6224_t:CDS:1</fullName>
    </submittedName>
</protein>
<feature type="compositionally biased region" description="Polar residues" evidence="1">
    <location>
        <begin position="133"/>
        <end position="156"/>
    </location>
</feature>
<organism evidence="2 3">
    <name type="scientific">Funneliformis mosseae</name>
    <name type="common">Endomycorrhizal fungus</name>
    <name type="synonym">Glomus mosseae</name>
    <dbReference type="NCBI Taxonomy" id="27381"/>
    <lineage>
        <taxon>Eukaryota</taxon>
        <taxon>Fungi</taxon>
        <taxon>Fungi incertae sedis</taxon>
        <taxon>Mucoromycota</taxon>
        <taxon>Glomeromycotina</taxon>
        <taxon>Glomeromycetes</taxon>
        <taxon>Glomerales</taxon>
        <taxon>Glomeraceae</taxon>
        <taxon>Funneliformis</taxon>
    </lineage>
</organism>
<evidence type="ECO:0000256" key="1">
    <source>
        <dbReference type="SAM" id="MobiDB-lite"/>
    </source>
</evidence>
<feature type="non-terminal residue" evidence="2">
    <location>
        <position position="173"/>
    </location>
</feature>
<keyword evidence="3" id="KW-1185">Reference proteome</keyword>
<dbReference type="Proteomes" id="UP000789375">
    <property type="component" value="Unassembled WGS sequence"/>
</dbReference>
<feature type="compositionally biased region" description="Low complexity" evidence="1">
    <location>
        <begin position="118"/>
        <end position="132"/>
    </location>
</feature>
<comment type="caution">
    <text evidence="2">The sequence shown here is derived from an EMBL/GenBank/DDBJ whole genome shotgun (WGS) entry which is preliminary data.</text>
</comment>
<proteinExistence type="predicted"/>
<sequence>SFGYLSHILPSSGFFSNLESKTALSHLSNLRGFVKAEEGSRGGWWLPLWNQDVDDLEGSLGSPFHSNNGDGEGGHDNHENSRDSDRVVGEGGENTSKSTPQNARSASPEISTPVFVVPSSNESSRPNSPQQSATTPLTNNQNSEDPLKTTVSNNNIDPLLHQDTFKDVNLVND</sequence>